<sequence>MPSVCPKPPYPKTPVGSELVRNPRTKTLALSRDDLDVIVCHRGPCSMNSAFQHHWQSPGTVTNTSVG</sequence>
<evidence type="ECO:0000313" key="1">
    <source>
        <dbReference type="EMBL" id="KAJ8343477.1"/>
    </source>
</evidence>
<evidence type="ECO:0000313" key="2">
    <source>
        <dbReference type="Proteomes" id="UP001152622"/>
    </source>
</evidence>
<dbReference type="EMBL" id="JAINUF010000013">
    <property type="protein sequence ID" value="KAJ8343477.1"/>
    <property type="molecule type" value="Genomic_DNA"/>
</dbReference>
<gene>
    <name evidence="1" type="ORF">SKAU_G00308060</name>
</gene>
<reference evidence="1" key="1">
    <citation type="journal article" date="2023" name="Science">
        <title>Genome structures resolve the early diversification of teleost fishes.</title>
        <authorList>
            <person name="Parey E."/>
            <person name="Louis A."/>
            <person name="Montfort J."/>
            <person name="Bouchez O."/>
            <person name="Roques C."/>
            <person name="Iampietro C."/>
            <person name="Lluch J."/>
            <person name="Castinel A."/>
            <person name="Donnadieu C."/>
            <person name="Desvignes T."/>
            <person name="Floi Bucao C."/>
            <person name="Jouanno E."/>
            <person name="Wen M."/>
            <person name="Mejri S."/>
            <person name="Dirks R."/>
            <person name="Jansen H."/>
            <person name="Henkel C."/>
            <person name="Chen W.J."/>
            <person name="Zahm M."/>
            <person name="Cabau C."/>
            <person name="Klopp C."/>
            <person name="Thompson A.W."/>
            <person name="Robinson-Rechavi M."/>
            <person name="Braasch I."/>
            <person name="Lecointre G."/>
            <person name="Bobe J."/>
            <person name="Postlethwait J.H."/>
            <person name="Berthelot C."/>
            <person name="Roest Crollius H."/>
            <person name="Guiguen Y."/>
        </authorList>
    </citation>
    <scope>NUCLEOTIDE SEQUENCE</scope>
    <source>
        <strain evidence="1">WJC10195</strain>
    </source>
</reference>
<proteinExistence type="predicted"/>
<name>A0A9Q1ER69_SYNKA</name>
<dbReference type="AlphaFoldDB" id="A0A9Q1ER69"/>
<accession>A0A9Q1ER69</accession>
<organism evidence="1 2">
    <name type="scientific">Synaphobranchus kaupii</name>
    <name type="common">Kaup's arrowtooth eel</name>
    <dbReference type="NCBI Taxonomy" id="118154"/>
    <lineage>
        <taxon>Eukaryota</taxon>
        <taxon>Metazoa</taxon>
        <taxon>Chordata</taxon>
        <taxon>Craniata</taxon>
        <taxon>Vertebrata</taxon>
        <taxon>Euteleostomi</taxon>
        <taxon>Actinopterygii</taxon>
        <taxon>Neopterygii</taxon>
        <taxon>Teleostei</taxon>
        <taxon>Anguilliformes</taxon>
        <taxon>Synaphobranchidae</taxon>
        <taxon>Synaphobranchus</taxon>
    </lineage>
</organism>
<comment type="caution">
    <text evidence="1">The sequence shown here is derived from an EMBL/GenBank/DDBJ whole genome shotgun (WGS) entry which is preliminary data.</text>
</comment>
<keyword evidence="2" id="KW-1185">Reference proteome</keyword>
<dbReference type="Proteomes" id="UP001152622">
    <property type="component" value="Chromosome 13"/>
</dbReference>
<protein>
    <submittedName>
        <fullName evidence="1">Uncharacterized protein</fullName>
    </submittedName>
</protein>